<accession>A0A397VDU6</accession>
<protein>
    <submittedName>
        <fullName evidence="1">Uncharacterized protein</fullName>
    </submittedName>
</protein>
<dbReference type="AlphaFoldDB" id="A0A397VDU6"/>
<organism evidence="1 2">
    <name type="scientific">Gigaspora rosea</name>
    <dbReference type="NCBI Taxonomy" id="44941"/>
    <lineage>
        <taxon>Eukaryota</taxon>
        <taxon>Fungi</taxon>
        <taxon>Fungi incertae sedis</taxon>
        <taxon>Mucoromycota</taxon>
        <taxon>Glomeromycotina</taxon>
        <taxon>Glomeromycetes</taxon>
        <taxon>Diversisporales</taxon>
        <taxon>Gigasporaceae</taxon>
        <taxon>Gigaspora</taxon>
    </lineage>
</organism>
<comment type="caution">
    <text evidence="1">The sequence shown here is derived from an EMBL/GenBank/DDBJ whole genome shotgun (WGS) entry which is preliminary data.</text>
</comment>
<reference evidence="1 2" key="1">
    <citation type="submission" date="2018-06" db="EMBL/GenBank/DDBJ databases">
        <title>Comparative genomics reveals the genomic features of Rhizophagus irregularis, R. cerebriforme, R. diaphanum and Gigaspora rosea, and their symbiotic lifestyle signature.</title>
        <authorList>
            <person name="Morin E."/>
            <person name="San Clemente H."/>
            <person name="Chen E.C.H."/>
            <person name="De La Providencia I."/>
            <person name="Hainaut M."/>
            <person name="Kuo A."/>
            <person name="Kohler A."/>
            <person name="Murat C."/>
            <person name="Tang N."/>
            <person name="Roy S."/>
            <person name="Loubradou J."/>
            <person name="Henrissat B."/>
            <person name="Grigoriev I.V."/>
            <person name="Corradi N."/>
            <person name="Roux C."/>
            <person name="Martin F.M."/>
        </authorList>
    </citation>
    <scope>NUCLEOTIDE SEQUENCE [LARGE SCALE GENOMIC DNA]</scope>
    <source>
        <strain evidence="1 2">DAOM 194757</strain>
    </source>
</reference>
<sequence length="160" mass="18342">MAQNYIKNLRDVPKKDEAIISYLWNDVTTHAEKLCPTISVCRDNPSQKNNSYFNMLDGHEKFICSKLSTLLVEISNIFIGYRESLYKLVIESHKCISKITILEEYVLTDISESECELLTEFRNTLYRAIGLEIARLQALSITHGSKKDDPSGIDIIDLYC</sequence>
<evidence type="ECO:0000313" key="2">
    <source>
        <dbReference type="Proteomes" id="UP000266673"/>
    </source>
</evidence>
<proteinExistence type="predicted"/>
<evidence type="ECO:0000313" key="1">
    <source>
        <dbReference type="EMBL" id="RIB20011.1"/>
    </source>
</evidence>
<dbReference type="EMBL" id="QKWP01000440">
    <property type="protein sequence ID" value="RIB20011.1"/>
    <property type="molecule type" value="Genomic_DNA"/>
</dbReference>
<keyword evidence="2" id="KW-1185">Reference proteome</keyword>
<dbReference type="OrthoDB" id="2418101at2759"/>
<gene>
    <name evidence="1" type="ORF">C2G38_2035593</name>
</gene>
<dbReference type="Proteomes" id="UP000266673">
    <property type="component" value="Unassembled WGS sequence"/>
</dbReference>
<name>A0A397VDU6_9GLOM</name>